<comment type="similarity">
    <text evidence="2">Belongs to the YkuD family.</text>
</comment>
<dbReference type="Proteomes" id="UP000319142">
    <property type="component" value="Unassembled WGS sequence"/>
</dbReference>
<evidence type="ECO:0000256" key="7">
    <source>
        <dbReference type="PROSITE-ProRule" id="PRU01373"/>
    </source>
</evidence>
<keyword evidence="3" id="KW-0808">Transferase</keyword>
<dbReference type="UniPathway" id="UPA00219"/>
<dbReference type="PANTHER" id="PTHR41533:SF2">
    <property type="entry name" value="BLR7131 PROTEIN"/>
    <property type="match status" value="1"/>
</dbReference>
<dbReference type="InterPro" id="IPR005490">
    <property type="entry name" value="LD_TPept_cat_dom"/>
</dbReference>
<feature type="active site" description="Proton donor/acceptor" evidence="7">
    <location>
        <position position="259"/>
    </location>
</feature>
<keyword evidence="5 7" id="KW-0573">Peptidoglycan synthesis</keyword>
<dbReference type="InterPro" id="IPR052905">
    <property type="entry name" value="LD-transpeptidase_YkuD-like"/>
</dbReference>
<dbReference type="InterPro" id="IPR036365">
    <property type="entry name" value="PGBD-like_sf"/>
</dbReference>
<accession>A0A558BFJ5</accession>
<dbReference type="GO" id="GO:0071555">
    <property type="term" value="P:cell wall organization"/>
    <property type="evidence" value="ECO:0007669"/>
    <property type="project" value="UniProtKB-UniRule"/>
</dbReference>
<evidence type="ECO:0000256" key="4">
    <source>
        <dbReference type="ARBA" id="ARBA00022960"/>
    </source>
</evidence>
<evidence type="ECO:0000256" key="2">
    <source>
        <dbReference type="ARBA" id="ARBA00005992"/>
    </source>
</evidence>
<dbReference type="CDD" id="cd16913">
    <property type="entry name" value="YkuD_like"/>
    <property type="match status" value="1"/>
</dbReference>
<dbReference type="InterPro" id="IPR036366">
    <property type="entry name" value="PGBDSf"/>
</dbReference>
<dbReference type="Pfam" id="PF03734">
    <property type="entry name" value="YkuD"/>
    <property type="match status" value="1"/>
</dbReference>
<evidence type="ECO:0000313" key="9">
    <source>
        <dbReference type="EMBL" id="TVT35273.1"/>
    </source>
</evidence>
<evidence type="ECO:0000259" key="8">
    <source>
        <dbReference type="PROSITE" id="PS52029"/>
    </source>
</evidence>
<evidence type="ECO:0000313" key="10">
    <source>
        <dbReference type="Proteomes" id="UP000319142"/>
    </source>
</evidence>
<dbReference type="InterPro" id="IPR038063">
    <property type="entry name" value="Transpep_catalytic_dom"/>
</dbReference>
<feature type="domain" description="L,D-TPase catalytic" evidence="8">
    <location>
        <begin position="131"/>
        <end position="302"/>
    </location>
</feature>
<protein>
    <submittedName>
        <fullName evidence="9">L,D-transpeptidase family protein</fullName>
    </submittedName>
</protein>
<dbReference type="GO" id="GO:0004180">
    <property type="term" value="F:carboxypeptidase activity"/>
    <property type="evidence" value="ECO:0007669"/>
    <property type="project" value="UniProtKB-ARBA"/>
</dbReference>
<proteinExistence type="inferred from homology"/>
<feature type="active site" description="Nucleophile" evidence="7">
    <location>
        <position position="278"/>
    </location>
</feature>
<evidence type="ECO:0000256" key="5">
    <source>
        <dbReference type="ARBA" id="ARBA00022984"/>
    </source>
</evidence>
<dbReference type="GO" id="GO:0008360">
    <property type="term" value="P:regulation of cell shape"/>
    <property type="evidence" value="ECO:0007669"/>
    <property type="project" value="UniProtKB-UniRule"/>
</dbReference>
<dbReference type="EMBL" id="VMRX01000007">
    <property type="protein sequence ID" value="TVT35273.1"/>
    <property type="molecule type" value="Genomic_DNA"/>
</dbReference>
<dbReference type="InterPro" id="IPR002477">
    <property type="entry name" value="Peptidoglycan-bd-like"/>
</dbReference>
<name>A0A558BFJ5_9GAMM</name>
<dbReference type="GO" id="GO:0016740">
    <property type="term" value="F:transferase activity"/>
    <property type="evidence" value="ECO:0007669"/>
    <property type="project" value="UniProtKB-KW"/>
</dbReference>
<dbReference type="SUPFAM" id="SSF141523">
    <property type="entry name" value="L,D-transpeptidase catalytic domain-like"/>
    <property type="match status" value="1"/>
</dbReference>
<dbReference type="AlphaFoldDB" id="A0A558BFJ5"/>
<comment type="pathway">
    <text evidence="1 7">Cell wall biogenesis; peptidoglycan biosynthesis.</text>
</comment>
<gene>
    <name evidence="9" type="ORF">FHK81_03880</name>
</gene>
<evidence type="ECO:0000256" key="1">
    <source>
        <dbReference type="ARBA" id="ARBA00004752"/>
    </source>
</evidence>
<reference evidence="9 10" key="1">
    <citation type="submission" date="2019-07" db="EMBL/GenBank/DDBJ databases">
        <title>The pathways for chlorine oxyanion respiration interact through the shared metabolite chlorate.</title>
        <authorList>
            <person name="Barnum T.P."/>
            <person name="Cheng Y."/>
            <person name="Hill K.A."/>
            <person name="Lucas L.N."/>
            <person name="Carlson H.K."/>
            <person name="Coates J.D."/>
        </authorList>
    </citation>
    <scope>NUCLEOTIDE SEQUENCE [LARGE SCALE GENOMIC DNA]</scope>
    <source>
        <strain evidence="9">UCB</strain>
    </source>
</reference>
<dbReference type="Pfam" id="PF01471">
    <property type="entry name" value="PG_binding_1"/>
    <property type="match status" value="1"/>
</dbReference>
<comment type="caution">
    <text evidence="9">The sequence shown here is derived from an EMBL/GenBank/DDBJ whole genome shotgun (WGS) entry which is preliminary data.</text>
</comment>
<keyword evidence="4 7" id="KW-0133">Cell shape</keyword>
<dbReference type="PROSITE" id="PS52029">
    <property type="entry name" value="LD_TPASE"/>
    <property type="match status" value="1"/>
</dbReference>
<keyword evidence="6 7" id="KW-0961">Cell wall biogenesis/degradation</keyword>
<dbReference type="SUPFAM" id="SSF47090">
    <property type="entry name" value="PGBD-like"/>
    <property type="match status" value="1"/>
</dbReference>
<sequence length="361" mass="41435">MRAGLAQYRHLERQGGWPQLPNRQQSLRPGDVHEEVALLRKRLLVTGELAITHVDELAGQSIVSSHPETYEYDEHLVDAVRRFQQHHLLEEDGIVGRQTRAAMNVPVSVRIDQIRVNLERARWMLHGEAEEFVLVDIAGYRISYFRPNGEIWRSRIVVGQPYRRTPSLRSMITHLTVNPTWTVPPTIFSEDMLPRIRRDITYLDRQNLSVLNFYGQWLDPNSIDWWNPGGIMLRQDPGPTNALGQVVLRFPNNHLVYLHDTPSQGLFSRQLRAFSSGCIRVQGVLELAQLLLEDTDTAADINSVIAEGETRNIHLKRSVPVILHYWTVHPGMDGELVFRPDVYQHDASLLRALDRPLALSK</sequence>
<evidence type="ECO:0000256" key="3">
    <source>
        <dbReference type="ARBA" id="ARBA00022679"/>
    </source>
</evidence>
<dbReference type="PANTHER" id="PTHR41533">
    <property type="entry name" value="L,D-TRANSPEPTIDASE HI_1667-RELATED"/>
    <property type="match status" value="1"/>
</dbReference>
<dbReference type="GO" id="GO:0009252">
    <property type="term" value="P:peptidoglycan biosynthetic process"/>
    <property type="evidence" value="ECO:0007669"/>
    <property type="project" value="UniProtKB-UniPathway"/>
</dbReference>
<dbReference type="Gene3D" id="1.10.101.10">
    <property type="entry name" value="PGBD-like superfamily/PGBD"/>
    <property type="match status" value="1"/>
</dbReference>
<organism evidence="9 10">
    <name type="scientific">Marinobacter vinifirmus</name>
    <dbReference type="NCBI Taxonomy" id="355591"/>
    <lineage>
        <taxon>Bacteria</taxon>
        <taxon>Pseudomonadati</taxon>
        <taxon>Pseudomonadota</taxon>
        <taxon>Gammaproteobacteria</taxon>
        <taxon>Pseudomonadales</taxon>
        <taxon>Marinobacteraceae</taxon>
        <taxon>Marinobacter</taxon>
    </lineage>
</organism>
<evidence type="ECO:0000256" key="6">
    <source>
        <dbReference type="ARBA" id="ARBA00023316"/>
    </source>
</evidence>
<dbReference type="RefSeq" id="WP_273132387.1">
    <property type="nucleotide sequence ID" value="NZ_VMRX01000007.1"/>
</dbReference>
<dbReference type="Gene3D" id="2.40.440.10">
    <property type="entry name" value="L,D-transpeptidase catalytic domain-like"/>
    <property type="match status" value="1"/>
</dbReference>